<dbReference type="EMBL" id="AWWI01000010">
    <property type="protein sequence ID" value="PIL22227.1"/>
    <property type="molecule type" value="Genomic_DNA"/>
</dbReference>
<dbReference type="AlphaFoldDB" id="A0A2G8RKZ1"/>
<proteinExistence type="predicted"/>
<comment type="caution">
    <text evidence="2">The sequence shown here is derived from an EMBL/GenBank/DDBJ whole genome shotgun (WGS) entry which is preliminary data.</text>
</comment>
<dbReference type="Proteomes" id="UP000231259">
    <property type="component" value="Unassembled WGS sequence"/>
</dbReference>
<reference evidence="2 3" key="1">
    <citation type="submission" date="2013-09" db="EMBL/GenBank/DDBJ databases">
        <title>Genome sequencing of Phaeobacter antarcticus sp. nov. SM1211.</title>
        <authorList>
            <person name="Zhang X.-Y."/>
            <person name="Liu C."/>
            <person name="Chen X.-L."/>
            <person name="Xie B.-B."/>
            <person name="Qin Q.-L."/>
            <person name="Rong J.-C."/>
            <person name="Zhang Y.-Z."/>
        </authorList>
    </citation>
    <scope>NUCLEOTIDE SEQUENCE [LARGE SCALE GENOMIC DNA]</scope>
    <source>
        <strain evidence="2 3">SM1211</strain>
    </source>
</reference>
<protein>
    <recommendedName>
        <fullName evidence="4">Entry exclusion protein</fullName>
    </recommendedName>
</protein>
<dbReference type="NCBIfam" id="NF033894">
    <property type="entry name" value="Eex_IncN"/>
    <property type="match status" value="1"/>
</dbReference>
<dbReference type="InterPro" id="IPR047937">
    <property type="entry name" value="Eex_IncN-like"/>
</dbReference>
<dbReference type="PROSITE" id="PS51257">
    <property type="entry name" value="PROKAR_LIPOPROTEIN"/>
    <property type="match status" value="1"/>
</dbReference>
<evidence type="ECO:0008006" key="4">
    <source>
        <dbReference type="Google" id="ProtNLM"/>
    </source>
</evidence>
<name>A0A2G8RKZ1_9RHOB</name>
<feature type="compositionally biased region" description="Basic and acidic residues" evidence="1">
    <location>
        <begin position="66"/>
        <end position="79"/>
    </location>
</feature>
<evidence type="ECO:0000313" key="3">
    <source>
        <dbReference type="Proteomes" id="UP000231259"/>
    </source>
</evidence>
<gene>
    <name evidence="2" type="ORF">P775_00440</name>
</gene>
<evidence type="ECO:0000256" key="1">
    <source>
        <dbReference type="SAM" id="MobiDB-lite"/>
    </source>
</evidence>
<organism evidence="2 3">
    <name type="scientific">Puniceibacterium antarcticum</name>
    <dbReference type="NCBI Taxonomy" id="1206336"/>
    <lineage>
        <taxon>Bacteria</taxon>
        <taxon>Pseudomonadati</taxon>
        <taxon>Pseudomonadota</taxon>
        <taxon>Alphaproteobacteria</taxon>
        <taxon>Rhodobacterales</taxon>
        <taxon>Paracoccaceae</taxon>
        <taxon>Puniceibacterium</taxon>
    </lineage>
</organism>
<feature type="region of interest" description="Disordered" evidence="1">
    <location>
        <begin position="66"/>
        <end position="89"/>
    </location>
</feature>
<sequence>MIMRTHTILLSSIVAAALLTGCKDEDQNHTVEHFSAHPAERRAMLETCEVSDQSMDDANCVNAREAARKSQTDKDRDGFDNVFGAPSFD</sequence>
<keyword evidence="3" id="KW-1185">Reference proteome</keyword>
<accession>A0A2G8RKZ1</accession>
<evidence type="ECO:0000313" key="2">
    <source>
        <dbReference type="EMBL" id="PIL22227.1"/>
    </source>
</evidence>